<evidence type="ECO:0000256" key="10">
    <source>
        <dbReference type="PROSITE-ProRule" id="PRU00122"/>
    </source>
</evidence>
<feature type="domain" description="Laminin G" evidence="13">
    <location>
        <begin position="1155"/>
        <end position="1348"/>
    </location>
</feature>
<feature type="compositionally biased region" description="Acidic residues" evidence="11">
    <location>
        <begin position="1499"/>
        <end position="1508"/>
    </location>
</feature>
<name>A0AAE0Y4U4_9GAST</name>
<organism evidence="14 15">
    <name type="scientific">Elysia crispata</name>
    <name type="common">lettuce slug</name>
    <dbReference type="NCBI Taxonomy" id="231223"/>
    <lineage>
        <taxon>Eukaryota</taxon>
        <taxon>Metazoa</taxon>
        <taxon>Spiralia</taxon>
        <taxon>Lophotrochozoa</taxon>
        <taxon>Mollusca</taxon>
        <taxon>Gastropoda</taxon>
        <taxon>Heterobranchia</taxon>
        <taxon>Euthyneura</taxon>
        <taxon>Panpulmonata</taxon>
        <taxon>Sacoglossa</taxon>
        <taxon>Placobranchoidea</taxon>
        <taxon>Plakobranchidae</taxon>
        <taxon>Elysia</taxon>
    </lineage>
</organism>
<accession>A0AAE0Y4U4</accession>
<evidence type="ECO:0000256" key="7">
    <source>
        <dbReference type="ARBA" id="ARBA00023136"/>
    </source>
</evidence>
<evidence type="ECO:0000256" key="1">
    <source>
        <dbReference type="ARBA" id="ARBA00004167"/>
    </source>
</evidence>
<dbReference type="GO" id="GO:0030154">
    <property type="term" value="P:cell differentiation"/>
    <property type="evidence" value="ECO:0007669"/>
    <property type="project" value="UniProtKB-KW"/>
</dbReference>
<proteinExistence type="predicted"/>
<evidence type="ECO:0000256" key="3">
    <source>
        <dbReference type="ARBA" id="ARBA00022737"/>
    </source>
</evidence>
<keyword evidence="4" id="KW-0221">Differentiation</keyword>
<keyword evidence="9" id="KW-0325">Glycoprotein</keyword>
<sequence length="1992" mass="223905">MQLFSFIELYSILKIYPIVHGFAQAPSPDENPTNDELMDIMQPEIQSISPNDRSSFVELCITKKEECTEEQFSGKRAIFSWQPGLLQEKKAWPLKHTDWQLEECPVDGGYSKWSSWTRCKADCDIRSWQLRTRSCDNPKPAFGGDPCKGISVENRTCIGACTEIADGVAEARAFMRKMHESFPHLAETCVLKHCSYKQVEAIIGDEHKVTRYWSSIHCVKYEGACPVNGAWGDWGSWSSCSVQCGYGENIRKRLCNDPTPKNGGIYCQGPWYETQNCLAKNCDEEDAFTDWSNFSPCSESCGKSGLKTSVRSCLNLELCQKAGFKGTDEVFTKPCYGGACPEPGGWSNWGFWSACSAACGTGRRTRMRRCDEPYPYNGEDCLGPSVSEGSCTGELCGKTPHEEEELEEIEADNEEAEEKPEDTDVSAADVVETGEVEGGDGGIEESIEDENVEDVGGGGVEESIATVPVEDLGEGGELENLLRKRRSMRRNKTKNNKSLSRTKRGLRHQSNFTFQRGLWSPGYDLTSGFENTRQHFDTGVKRKKILNIPEGKKFQPLVKMRIVNLPKEKKIQPTSQVRTLARSRKIITSFGRPSSTIPRYFRKSTSIQKMQSPSSESHLPPIRSFKFSNIKTISTLSPGTAIYTYGESRQRRFTFESGPIKDDIYRTARPMLHLLGRKFPNRNIAYTLARRRRSVTITSLKIKPAEISKDDPYEEPLNSDLEYLYTPWSEWTICSETCGGGTRSRTRKCTNENIVCRGEISPVQFCNMDPCPVPGGWSAWQAWNPCSVTCGQGVSERFRACDHPLPKYGGSCPGPCNESQPCTAPSSCSKHPFAWGDWSPWSTCSKICGGGQRVRTRTLISFGVKTREETSVCNQQPCPVEGMWAAWGGWSECSRACGLGRSFRDRTCTDPSPVYGGDPCKGQGSESMTCYSGPCQDTNDYGLLFQGEAYLVYPRRKHPTGFVMIFMRIKPLVFVGTVFHYYHLCKDDLHDCHVSIMASLKDRRVQLQARVQKSGEILSFTNPTLLTHSWIEDLRRSSTKGIAVGKPYLKKRKWQDIFVLVTERWAELRVNDEEREERRFSDTSTEDYEISLNLVGELSVGANRQMLDGFHGKLAALRRNFKILQMFQSRDKSVRGQPVTRHKVKRIILAPEARHPDFENRYYSHLQFRESKYLYVSASFEITESTGLLFFNGGKNGTSYLSANLVKGTIRLCLHCGQAPVCHDGFTISTGNWFLLSISAQGNEGEVRLNDGDAVQVNCPAGQRYVPRSSLYVGGGGPKDWRVIKKLVPGAIFFTGMIDTLAINGWPVSYKMATLVGSAGEINTLGYSFSDMVTELRIPYNTMAKLKCGVPQKIRRAHLVRIVWFCNMKRLLTKPGTDIEDTESPYQSVSQVNLHPGHHSDGVYACVLSEDGVLSVRHVFILLRYTKISAREREGRDEWIGFIFLMIFLVVAIIALCCYIMKDRGRSVEDFDEELVRKKPLLRKKQARPTKKRFKVDEESQTEEEMEIESVRPISRAAPRKAREKAPQAAKKAPQAGEKAPQAGKKSPQAPKKKKGRETPEEPFSPVQSESELSTTPPKKTKREPKKPRPQAKAEQKVLSDVSSELTAASEDEREEESPPSFQVQRKSRTKSVTKLQPKIQPEPKSKRKTGHVSISESTPTSEPDEEEPEDRAKPKPVLEVVQTQPPRPSSPQPDRTSTKKRPEKKTEEVKFLKEAKPASRVKPKQKPPAAIGGGDETYPEKIRDQRILTSSCRHPKTYAELMSLRMPPQRNAQTQNWPTQSFKVPPPCPEPQPPCGETDGFIKPVDILCNPYYIYGSEWQHGHPCYQSMDEMQRQQQCLQWCGNNFVLAMNYQKNNSNNNPQGSLEYLSDTARPTFTCEADCNILNTVGDADNGKQVMTRLPSSSENTFNISDVRALPDSNQNINNASPDSVSDVLPEFSRNMRDAKEAAGSTMTKSPSDDREPSNLEAEWEEFTLLRQGSTAGPERQVNK</sequence>
<dbReference type="Proteomes" id="UP001283361">
    <property type="component" value="Unassembled WGS sequence"/>
</dbReference>
<dbReference type="InterPro" id="IPR052065">
    <property type="entry name" value="Compl_asym_regulator"/>
</dbReference>
<dbReference type="Pfam" id="PF00090">
    <property type="entry name" value="TSP_1"/>
    <property type="match status" value="8"/>
</dbReference>
<dbReference type="PROSITE" id="PS50092">
    <property type="entry name" value="TSP1"/>
    <property type="match status" value="8"/>
</dbReference>
<keyword evidence="3" id="KW-0677">Repeat</keyword>
<evidence type="ECO:0000256" key="11">
    <source>
        <dbReference type="SAM" id="MobiDB-lite"/>
    </source>
</evidence>
<dbReference type="SMART" id="SM00209">
    <property type="entry name" value="TSP1"/>
    <property type="match status" value="8"/>
</dbReference>
<dbReference type="GO" id="GO:0007399">
    <property type="term" value="P:nervous system development"/>
    <property type="evidence" value="ECO:0007669"/>
    <property type="project" value="UniProtKB-KW"/>
</dbReference>
<evidence type="ECO:0000256" key="6">
    <source>
        <dbReference type="ARBA" id="ARBA00022989"/>
    </source>
</evidence>
<keyword evidence="7 12" id="KW-0472">Membrane</keyword>
<protein>
    <recommendedName>
        <fullName evidence="13">Laminin G domain-containing protein</fullName>
    </recommendedName>
</protein>
<evidence type="ECO:0000256" key="4">
    <source>
        <dbReference type="ARBA" id="ARBA00022782"/>
    </source>
</evidence>
<feature type="compositionally biased region" description="Low complexity" evidence="11">
    <location>
        <begin position="1527"/>
        <end position="1550"/>
    </location>
</feature>
<keyword evidence="8" id="KW-1015">Disulfide bond</keyword>
<dbReference type="FunFam" id="2.20.100.10:FF:000002">
    <property type="entry name" value="Unc-5 netrin receptor C"/>
    <property type="match status" value="1"/>
</dbReference>
<gene>
    <name evidence="14" type="ORF">RRG08_002608</name>
</gene>
<dbReference type="EMBL" id="JAWDGP010006922">
    <property type="protein sequence ID" value="KAK3733003.1"/>
    <property type="molecule type" value="Genomic_DNA"/>
</dbReference>
<evidence type="ECO:0000256" key="12">
    <source>
        <dbReference type="SAM" id="Phobius"/>
    </source>
</evidence>
<dbReference type="InterPro" id="IPR013320">
    <property type="entry name" value="ConA-like_dom_sf"/>
</dbReference>
<dbReference type="PANTHER" id="PTHR22906">
    <property type="entry name" value="PROPERDIN"/>
    <property type="match status" value="1"/>
</dbReference>
<comment type="caution">
    <text evidence="10">Lacks conserved residue(s) required for the propagation of feature annotation.</text>
</comment>
<dbReference type="SMART" id="SM00282">
    <property type="entry name" value="LamG"/>
    <property type="match status" value="1"/>
</dbReference>
<dbReference type="Pfam" id="PF00054">
    <property type="entry name" value="Laminin_G_1"/>
    <property type="match status" value="1"/>
</dbReference>
<feature type="transmembrane region" description="Helical" evidence="12">
    <location>
        <begin position="1439"/>
        <end position="1461"/>
    </location>
</feature>
<evidence type="ECO:0000256" key="5">
    <source>
        <dbReference type="ARBA" id="ARBA00022902"/>
    </source>
</evidence>
<feature type="region of interest" description="Disordered" evidence="11">
    <location>
        <begin position="1944"/>
        <end position="1968"/>
    </location>
</feature>
<dbReference type="SUPFAM" id="SSF82895">
    <property type="entry name" value="TSP-1 type 1 repeat"/>
    <property type="match status" value="7"/>
</dbReference>
<keyword evidence="5" id="KW-0524">Neurogenesis</keyword>
<evidence type="ECO:0000256" key="8">
    <source>
        <dbReference type="ARBA" id="ARBA00023157"/>
    </source>
</evidence>
<dbReference type="InterPro" id="IPR036383">
    <property type="entry name" value="TSP1_rpt_sf"/>
</dbReference>
<dbReference type="FunFam" id="2.20.100.10:FF:000001">
    <property type="entry name" value="semaphorin-5A isoform X1"/>
    <property type="match status" value="3"/>
</dbReference>
<evidence type="ECO:0000256" key="9">
    <source>
        <dbReference type="ARBA" id="ARBA00023180"/>
    </source>
</evidence>
<comment type="caution">
    <text evidence="14">The sequence shown here is derived from an EMBL/GenBank/DDBJ whole genome shotgun (WGS) entry which is preliminary data.</text>
</comment>
<keyword evidence="15" id="KW-1185">Reference proteome</keyword>
<evidence type="ECO:0000259" key="13">
    <source>
        <dbReference type="PROSITE" id="PS50025"/>
    </source>
</evidence>
<keyword evidence="2 12" id="KW-0812">Transmembrane</keyword>
<comment type="subcellular location">
    <subcellularLocation>
        <location evidence="1">Membrane</location>
        <topology evidence="1">Single-pass membrane protein</topology>
    </subcellularLocation>
</comment>
<dbReference type="FunFam" id="2.20.100.10:FF:000021">
    <property type="entry name" value="semaphorin-5B isoform X1"/>
    <property type="match status" value="1"/>
</dbReference>
<dbReference type="PROSITE" id="PS50025">
    <property type="entry name" value="LAM_G_DOMAIN"/>
    <property type="match status" value="1"/>
</dbReference>
<dbReference type="InterPro" id="IPR000884">
    <property type="entry name" value="TSP1_rpt"/>
</dbReference>
<dbReference type="SUPFAM" id="SSF49899">
    <property type="entry name" value="Concanavalin A-like lectins/glucanases"/>
    <property type="match status" value="1"/>
</dbReference>
<dbReference type="Gene3D" id="2.60.120.200">
    <property type="match status" value="1"/>
</dbReference>
<dbReference type="InterPro" id="IPR001791">
    <property type="entry name" value="Laminin_G"/>
</dbReference>
<keyword evidence="6 12" id="KW-1133">Transmembrane helix</keyword>
<reference evidence="14" key="1">
    <citation type="journal article" date="2023" name="G3 (Bethesda)">
        <title>A reference genome for the long-term kleptoplast-retaining sea slug Elysia crispata morphotype clarki.</title>
        <authorList>
            <person name="Eastman K.E."/>
            <person name="Pendleton A.L."/>
            <person name="Shaikh M.A."/>
            <person name="Suttiyut T."/>
            <person name="Ogas R."/>
            <person name="Tomko P."/>
            <person name="Gavelis G."/>
            <person name="Widhalm J.R."/>
            <person name="Wisecaver J.H."/>
        </authorList>
    </citation>
    <scope>NUCLEOTIDE SEQUENCE</scope>
    <source>
        <strain evidence="14">ECLA1</strain>
    </source>
</reference>
<evidence type="ECO:0000313" key="14">
    <source>
        <dbReference type="EMBL" id="KAK3733003.1"/>
    </source>
</evidence>
<evidence type="ECO:0000256" key="2">
    <source>
        <dbReference type="ARBA" id="ARBA00022692"/>
    </source>
</evidence>
<evidence type="ECO:0000313" key="15">
    <source>
        <dbReference type="Proteomes" id="UP001283361"/>
    </source>
</evidence>
<dbReference type="PANTHER" id="PTHR22906:SF21">
    <property type="entry name" value="SEMA DOMAIN-CONTAINING PROTEIN"/>
    <property type="match status" value="1"/>
</dbReference>
<feature type="compositionally biased region" description="Basic and acidic residues" evidence="11">
    <location>
        <begin position="1705"/>
        <end position="1718"/>
    </location>
</feature>
<feature type="region of interest" description="Disordered" evidence="11">
    <location>
        <begin position="397"/>
        <end position="425"/>
    </location>
</feature>
<dbReference type="GO" id="GO:0016020">
    <property type="term" value="C:membrane"/>
    <property type="evidence" value="ECO:0007669"/>
    <property type="project" value="UniProtKB-SubCell"/>
</dbReference>
<dbReference type="CDD" id="cd00110">
    <property type="entry name" value="LamG"/>
    <property type="match status" value="1"/>
</dbReference>
<feature type="compositionally biased region" description="Acidic residues" evidence="11">
    <location>
        <begin position="402"/>
        <end position="424"/>
    </location>
</feature>
<feature type="compositionally biased region" description="Basic residues" evidence="11">
    <location>
        <begin position="1579"/>
        <end position="1590"/>
    </location>
</feature>
<dbReference type="Gene3D" id="2.20.100.10">
    <property type="entry name" value="Thrombospondin type-1 (TSP1) repeat"/>
    <property type="match status" value="8"/>
</dbReference>
<feature type="region of interest" description="Disordered" evidence="11">
    <location>
        <begin position="1486"/>
        <end position="1738"/>
    </location>
</feature>